<comment type="caution">
    <text evidence="2">The sequence shown here is derived from an EMBL/GenBank/DDBJ whole genome shotgun (WGS) entry which is preliminary data.</text>
</comment>
<protein>
    <submittedName>
        <fullName evidence="2">Uncharacterized protein</fullName>
    </submittedName>
</protein>
<dbReference type="EMBL" id="JABBWD010000398">
    <property type="protein sequence ID" value="KAG1761028.1"/>
    <property type="molecule type" value="Genomic_DNA"/>
</dbReference>
<evidence type="ECO:0000256" key="1">
    <source>
        <dbReference type="SAM" id="MobiDB-lite"/>
    </source>
</evidence>
<name>A0A9P7CV54_9AGAM</name>
<feature type="compositionally biased region" description="Polar residues" evidence="1">
    <location>
        <begin position="131"/>
        <end position="143"/>
    </location>
</feature>
<dbReference type="OrthoDB" id="2691369at2759"/>
<sequence>MPLETHGEQNAASAEWWGDFVPIDQWKPPRVRHQFKDLEFRKYDMGPETWIDTLDSHVGDSTPDVYDRSFAGLDDYLEELLGMFNQYLIEASGQSPMTESVNDEEEVDDLMDEDSPSYDLGWNLIPAAPQDSASPSGGSTITNCDDDSEPAYDLGWGDAAPTSGADFELGEGPTTPISDDEVQAGDGPMYDLRWESASPVDNPWMKMMKMGPRTTLGGGPELMITLKTCKTIGSVFRVNGQHHDIIDLTNDNDNGPSYDLRWGVQANGKAADVKSGSSSPLSPPPSSLDPMDVDHDYMAFRINRQMKTIGNDLWTDEHVHAVDFYL</sequence>
<keyword evidence="3" id="KW-1185">Reference proteome</keyword>
<accession>A0A9P7CV54</accession>
<evidence type="ECO:0000313" key="3">
    <source>
        <dbReference type="Proteomes" id="UP000714275"/>
    </source>
</evidence>
<dbReference type="Proteomes" id="UP000714275">
    <property type="component" value="Unassembled WGS sequence"/>
</dbReference>
<evidence type="ECO:0000313" key="2">
    <source>
        <dbReference type="EMBL" id="KAG1761028.1"/>
    </source>
</evidence>
<proteinExistence type="predicted"/>
<feature type="region of interest" description="Disordered" evidence="1">
    <location>
        <begin position="269"/>
        <end position="290"/>
    </location>
</feature>
<feature type="region of interest" description="Disordered" evidence="1">
    <location>
        <begin position="127"/>
        <end position="190"/>
    </location>
</feature>
<organism evidence="2 3">
    <name type="scientific">Suillus placidus</name>
    <dbReference type="NCBI Taxonomy" id="48579"/>
    <lineage>
        <taxon>Eukaryota</taxon>
        <taxon>Fungi</taxon>
        <taxon>Dikarya</taxon>
        <taxon>Basidiomycota</taxon>
        <taxon>Agaricomycotina</taxon>
        <taxon>Agaricomycetes</taxon>
        <taxon>Agaricomycetidae</taxon>
        <taxon>Boletales</taxon>
        <taxon>Suillineae</taxon>
        <taxon>Suillaceae</taxon>
        <taxon>Suillus</taxon>
    </lineage>
</organism>
<gene>
    <name evidence="2" type="ORF">EV702DRAFT_1207504</name>
</gene>
<dbReference type="AlphaFoldDB" id="A0A9P7CV54"/>
<reference evidence="2" key="1">
    <citation type="journal article" date="2020" name="New Phytol.">
        <title>Comparative genomics reveals dynamic genome evolution in host specialist ectomycorrhizal fungi.</title>
        <authorList>
            <person name="Lofgren L.A."/>
            <person name="Nguyen N.H."/>
            <person name="Vilgalys R."/>
            <person name="Ruytinx J."/>
            <person name="Liao H.L."/>
            <person name="Branco S."/>
            <person name="Kuo A."/>
            <person name="LaButti K."/>
            <person name="Lipzen A."/>
            <person name="Andreopoulos W."/>
            <person name="Pangilinan J."/>
            <person name="Riley R."/>
            <person name="Hundley H."/>
            <person name="Na H."/>
            <person name="Barry K."/>
            <person name="Grigoriev I.V."/>
            <person name="Stajich J.E."/>
            <person name="Kennedy P.G."/>
        </authorList>
    </citation>
    <scope>NUCLEOTIDE SEQUENCE</scope>
    <source>
        <strain evidence="2">DOB743</strain>
    </source>
</reference>